<reference evidence="4" key="2">
    <citation type="submission" date="2016-04" db="UniProtKB">
        <authorList>
            <consortium name="WormBaseParasite"/>
        </authorList>
    </citation>
    <scope>IDENTIFICATION</scope>
</reference>
<evidence type="ECO:0000313" key="4">
    <source>
        <dbReference type="WBParaSite" id="ACAC_0000997701-mRNA-1"/>
    </source>
</evidence>
<dbReference type="Proteomes" id="UP000035642">
    <property type="component" value="Unassembled WGS sequence"/>
</dbReference>
<keyword evidence="2" id="KW-0472">Membrane</keyword>
<evidence type="ECO:0000313" key="3">
    <source>
        <dbReference type="Proteomes" id="UP000035642"/>
    </source>
</evidence>
<sequence>MYVYVRRTTISEKAVKNLYHLFTLRLGTVVDIDDHLSTIVTAHDETSSPNRVTVTPTGTSHTTTITSPLTSKLPKRSDEAYTDPQIGCREILPCGSTTSGAPRKDCIESQYFLKASENPKGHLVTASMKRPPMRNVIDTLTSGGVVIVAPVVVAIVSAIVVVAVNIGPILGNLGNHRDLLECSTQETTEGRSNVFECATEKETFKEQLGDIQLVKAKRGRNVQEILKRVPIRESKTSDEIGSDSVGIELVDVLSSKQEKTMGSGSYPYRDKFLVNNLMSSRQEQLMRTQYLVDECRNHLKIQL</sequence>
<reference evidence="3" key="1">
    <citation type="submission" date="2012-09" db="EMBL/GenBank/DDBJ databases">
        <authorList>
            <person name="Martin A.A."/>
        </authorList>
    </citation>
    <scope>NUCLEOTIDE SEQUENCE</scope>
</reference>
<dbReference type="WBParaSite" id="ACAC_0000997701-mRNA-1">
    <property type="protein sequence ID" value="ACAC_0000997701-mRNA-1"/>
    <property type="gene ID" value="ACAC_0000997701"/>
</dbReference>
<keyword evidence="2" id="KW-0812">Transmembrane</keyword>
<evidence type="ECO:0000256" key="2">
    <source>
        <dbReference type="SAM" id="Phobius"/>
    </source>
</evidence>
<feature type="region of interest" description="Disordered" evidence="1">
    <location>
        <begin position="47"/>
        <end position="77"/>
    </location>
</feature>
<feature type="compositionally biased region" description="Low complexity" evidence="1">
    <location>
        <begin position="53"/>
        <end position="71"/>
    </location>
</feature>
<protein>
    <submittedName>
        <fullName evidence="4">Col_cuticle_N domain-containing protein</fullName>
    </submittedName>
</protein>
<proteinExistence type="predicted"/>
<dbReference type="AlphaFoldDB" id="A0A158PAT4"/>
<keyword evidence="3" id="KW-1185">Reference proteome</keyword>
<organism evidence="3 4">
    <name type="scientific">Angiostrongylus cantonensis</name>
    <name type="common">Rat lungworm</name>
    <dbReference type="NCBI Taxonomy" id="6313"/>
    <lineage>
        <taxon>Eukaryota</taxon>
        <taxon>Metazoa</taxon>
        <taxon>Ecdysozoa</taxon>
        <taxon>Nematoda</taxon>
        <taxon>Chromadorea</taxon>
        <taxon>Rhabditida</taxon>
        <taxon>Rhabditina</taxon>
        <taxon>Rhabditomorpha</taxon>
        <taxon>Strongyloidea</taxon>
        <taxon>Metastrongylidae</taxon>
        <taxon>Angiostrongylus</taxon>
    </lineage>
</organism>
<name>A0A158PAT4_ANGCA</name>
<accession>A0A158PAT4</accession>
<feature type="transmembrane region" description="Helical" evidence="2">
    <location>
        <begin position="136"/>
        <end position="164"/>
    </location>
</feature>
<keyword evidence="2" id="KW-1133">Transmembrane helix</keyword>
<evidence type="ECO:0000256" key="1">
    <source>
        <dbReference type="SAM" id="MobiDB-lite"/>
    </source>
</evidence>